<gene>
    <name evidence="2" type="ORF">CJP16_09805</name>
</gene>
<dbReference type="InterPro" id="IPR035919">
    <property type="entry name" value="EAL_sf"/>
</dbReference>
<sequence>MKGCIATHTMTAKRIGDIANMELDRVITYKAGVIVYQPIINFPTHETVGVESLFRIQCTMLTNLHGSMAYWLTQYNQPPHSEKFDHYCASLLLQALNREPDFPPSFITLNINHSSLFNKRLLNCIITIQKKLNSMGKYLIIELVEYSHPRRDINPLLYKLCLLGVRIAIDDFGTGYNSLKYAKHLVQVDLIKISFDGQDLDYVALLADTALDHFKHLTTEDIIVEKIDSQIKAHQVSSLGINLLQGYLFGKPSSHWLQHN</sequence>
<comment type="caution">
    <text evidence="2">The sequence shown here is derived from an EMBL/GenBank/DDBJ whole genome shotgun (WGS) entry which is preliminary data.</text>
</comment>
<dbReference type="CDD" id="cd01948">
    <property type="entry name" value="EAL"/>
    <property type="match status" value="1"/>
</dbReference>
<evidence type="ECO:0000313" key="2">
    <source>
        <dbReference type="EMBL" id="PKQ78826.1"/>
    </source>
</evidence>
<dbReference type="Gene3D" id="3.20.20.450">
    <property type="entry name" value="EAL domain"/>
    <property type="match status" value="1"/>
</dbReference>
<proteinExistence type="predicted"/>
<dbReference type="Proteomes" id="UP000233467">
    <property type="component" value="Unassembled WGS sequence"/>
</dbReference>
<organism evidence="2 3">
    <name type="scientific">Aeromonas sobria</name>
    <dbReference type="NCBI Taxonomy" id="646"/>
    <lineage>
        <taxon>Bacteria</taxon>
        <taxon>Pseudomonadati</taxon>
        <taxon>Pseudomonadota</taxon>
        <taxon>Gammaproteobacteria</taxon>
        <taxon>Aeromonadales</taxon>
        <taxon>Aeromonadaceae</taxon>
        <taxon>Aeromonas</taxon>
    </lineage>
</organism>
<dbReference type="InterPro" id="IPR001633">
    <property type="entry name" value="EAL_dom"/>
</dbReference>
<evidence type="ECO:0000259" key="1">
    <source>
        <dbReference type="PROSITE" id="PS50883"/>
    </source>
</evidence>
<name>A0A2N3J015_AERSO</name>
<dbReference type="SUPFAM" id="SSF141868">
    <property type="entry name" value="EAL domain-like"/>
    <property type="match status" value="1"/>
</dbReference>
<accession>A0A2N3J015</accession>
<keyword evidence="3" id="KW-1185">Reference proteome</keyword>
<dbReference type="PROSITE" id="PS50883">
    <property type="entry name" value="EAL"/>
    <property type="match status" value="1"/>
</dbReference>
<dbReference type="Pfam" id="PF00563">
    <property type="entry name" value="EAL"/>
    <property type="match status" value="1"/>
</dbReference>
<feature type="domain" description="EAL" evidence="1">
    <location>
        <begin position="16"/>
        <end position="260"/>
    </location>
</feature>
<evidence type="ECO:0000313" key="3">
    <source>
        <dbReference type="Proteomes" id="UP000233467"/>
    </source>
</evidence>
<protein>
    <recommendedName>
        <fullName evidence="1">EAL domain-containing protein</fullName>
    </recommendedName>
</protein>
<dbReference type="SMART" id="SM00052">
    <property type="entry name" value="EAL"/>
    <property type="match status" value="1"/>
</dbReference>
<dbReference type="PANTHER" id="PTHR33121:SF78">
    <property type="entry name" value="CYCLIC DI-GMP PHOSPHODIESTERASE PDEH"/>
    <property type="match status" value="1"/>
</dbReference>
<dbReference type="InterPro" id="IPR050706">
    <property type="entry name" value="Cyclic-di-GMP_PDE-like"/>
</dbReference>
<dbReference type="EMBL" id="NQMM01000027">
    <property type="protein sequence ID" value="PKQ78826.1"/>
    <property type="molecule type" value="Genomic_DNA"/>
</dbReference>
<dbReference type="PANTHER" id="PTHR33121">
    <property type="entry name" value="CYCLIC DI-GMP PHOSPHODIESTERASE PDEF"/>
    <property type="match status" value="1"/>
</dbReference>
<dbReference type="AlphaFoldDB" id="A0A2N3J015"/>
<reference evidence="2 3" key="1">
    <citation type="journal article" date="2017" name="Front. Microbiol.">
        <title>Strong Genomic and Phenotypic Heterogeneity in the Aeromonas sobria Species Complex.</title>
        <authorList>
            <person name="Gauthier J."/>
            <person name="Vincent A.T."/>
            <person name="Charette S.J."/>
            <person name="Derome N."/>
        </authorList>
    </citation>
    <scope>NUCLEOTIDE SEQUENCE [LARGE SCALE GENOMIC DNA]</scope>
    <source>
        <strain evidence="2 3">TM18</strain>
    </source>
</reference>
<dbReference type="GO" id="GO:0071111">
    <property type="term" value="F:cyclic-guanylate-specific phosphodiesterase activity"/>
    <property type="evidence" value="ECO:0007669"/>
    <property type="project" value="InterPro"/>
</dbReference>